<evidence type="ECO:0000256" key="2">
    <source>
        <dbReference type="SAM" id="SignalP"/>
    </source>
</evidence>
<sequence length="91" mass="9646">MKTLTIHTALALTLLATTAFANQDTLAPETNSTGSQSQQDINNEAGAHGYQNPAGQDPEPRLSEDTIDNAHGTDAGDEDKEDSPQRAPTQQ</sequence>
<accession>A0ABY4KTE2</accession>
<feature type="region of interest" description="Disordered" evidence="1">
    <location>
        <begin position="26"/>
        <end position="91"/>
    </location>
</feature>
<proteinExistence type="predicted"/>
<evidence type="ECO:0008006" key="5">
    <source>
        <dbReference type="Google" id="ProtNLM"/>
    </source>
</evidence>
<dbReference type="EMBL" id="CP096208">
    <property type="protein sequence ID" value="UPQ84151.1"/>
    <property type="molecule type" value="Genomic_DNA"/>
</dbReference>
<organism evidence="3 4">
    <name type="scientific">Pseudomonas knackmussii</name>
    <dbReference type="NCBI Taxonomy" id="65741"/>
    <lineage>
        <taxon>Bacteria</taxon>
        <taxon>Pseudomonadati</taxon>
        <taxon>Pseudomonadota</taxon>
        <taxon>Gammaproteobacteria</taxon>
        <taxon>Pseudomonadales</taxon>
        <taxon>Pseudomonadaceae</taxon>
        <taxon>Pseudomonas</taxon>
    </lineage>
</organism>
<name>A0ABY4KTE2_9PSED</name>
<evidence type="ECO:0000313" key="4">
    <source>
        <dbReference type="Proteomes" id="UP000831189"/>
    </source>
</evidence>
<keyword evidence="4" id="KW-1185">Reference proteome</keyword>
<reference evidence="3 4" key="1">
    <citation type="submission" date="2022-04" db="EMBL/GenBank/DDBJ databases">
        <title>Pseudomonas knackmussii B09-2.</title>
        <authorList>
            <person name="Deng Y."/>
        </authorList>
    </citation>
    <scope>NUCLEOTIDE SEQUENCE [LARGE SCALE GENOMIC DNA]</scope>
    <source>
        <strain evidence="3 4">B09-2</strain>
    </source>
</reference>
<feature type="compositionally biased region" description="Polar residues" evidence="1">
    <location>
        <begin position="26"/>
        <end position="42"/>
    </location>
</feature>
<protein>
    <recommendedName>
        <fullName evidence="5">Secreted protein</fullName>
    </recommendedName>
</protein>
<evidence type="ECO:0000313" key="3">
    <source>
        <dbReference type="EMBL" id="UPQ84151.1"/>
    </source>
</evidence>
<evidence type="ECO:0000256" key="1">
    <source>
        <dbReference type="SAM" id="MobiDB-lite"/>
    </source>
</evidence>
<feature type="signal peptide" evidence="2">
    <location>
        <begin position="1"/>
        <end position="21"/>
    </location>
</feature>
<keyword evidence="2" id="KW-0732">Signal</keyword>
<dbReference type="Proteomes" id="UP000831189">
    <property type="component" value="Chromosome"/>
</dbReference>
<feature type="chain" id="PRO_5045935935" description="Secreted protein" evidence="2">
    <location>
        <begin position="22"/>
        <end position="91"/>
    </location>
</feature>
<gene>
    <name evidence="3" type="ORF">M0M42_07060</name>
</gene>